<evidence type="ECO:0008006" key="3">
    <source>
        <dbReference type="Google" id="ProtNLM"/>
    </source>
</evidence>
<proteinExistence type="predicted"/>
<gene>
    <name evidence="1" type="ORF">ACFOU2_21700</name>
</gene>
<keyword evidence="2" id="KW-1185">Reference proteome</keyword>
<dbReference type="EMBL" id="JBHRZT010000072">
    <property type="protein sequence ID" value="MFC3885945.1"/>
    <property type="molecule type" value="Genomic_DNA"/>
</dbReference>
<reference evidence="2" key="1">
    <citation type="journal article" date="2019" name="Int. J. Syst. Evol. Microbiol.">
        <title>The Global Catalogue of Microorganisms (GCM) 10K type strain sequencing project: providing services to taxonomists for standard genome sequencing and annotation.</title>
        <authorList>
            <consortium name="The Broad Institute Genomics Platform"/>
            <consortium name="The Broad Institute Genome Sequencing Center for Infectious Disease"/>
            <person name="Wu L."/>
            <person name="Ma J."/>
        </authorList>
    </citation>
    <scope>NUCLEOTIDE SEQUENCE [LARGE SCALE GENOMIC DNA]</scope>
    <source>
        <strain evidence="2">CCUG 61889</strain>
    </source>
</reference>
<dbReference type="Proteomes" id="UP001595752">
    <property type="component" value="Unassembled WGS sequence"/>
</dbReference>
<name>A0ABV8B982_9BACI</name>
<comment type="caution">
    <text evidence="1">The sequence shown here is derived from an EMBL/GenBank/DDBJ whole genome shotgun (WGS) entry which is preliminary data.</text>
</comment>
<dbReference type="RefSeq" id="WP_377918322.1">
    <property type="nucleotide sequence ID" value="NZ_JBHRZT010000072.1"/>
</dbReference>
<organism evidence="1 2">
    <name type="scientific">Bacillus songklensis</name>
    <dbReference type="NCBI Taxonomy" id="1069116"/>
    <lineage>
        <taxon>Bacteria</taxon>
        <taxon>Bacillati</taxon>
        <taxon>Bacillota</taxon>
        <taxon>Bacilli</taxon>
        <taxon>Bacillales</taxon>
        <taxon>Bacillaceae</taxon>
        <taxon>Bacillus</taxon>
    </lineage>
</organism>
<accession>A0ABV8B982</accession>
<evidence type="ECO:0000313" key="1">
    <source>
        <dbReference type="EMBL" id="MFC3885945.1"/>
    </source>
</evidence>
<sequence length="124" mass="14372">MSRVNLYEQIGVAMTCRSYGEYERMFSLEDSLLKRGKILDVAAGASSFVTEANKKGYDAVAIDPLYSLTLEEMTKHGQKEMKTATEKLAKNAHLFVWEDYKDLDHHDQIREQSFQLFFRTIPER</sequence>
<evidence type="ECO:0000313" key="2">
    <source>
        <dbReference type="Proteomes" id="UP001595752"/>
    </source>
</evidence>
<protein>
    <recommendedName>
        <fullName evidence="3">Methyltransferase domain-containing protein</fullName>
    </recommendedName>
</protein>